<dbReference type="Proteomes" id="UP000635996">
    <property type="component" value="Unassembled WGS sequence"/>
</dbReference>
<organism evidence="3 4">
    <name type="scientific">Streptomyces thermoviolaceus subsp. thermoviolaceus</name>
    <dbReference type="NCBI Taxonomy" id="66860"/>
    <lineage>
        <taxon>Bacteria</taxon>
        <taxon>Bacillati</taxon>
        <taxon>Actinomycetota</taxon>
        <taxon>Actinomycetes</taxon>
        <taxon>Kitasatosporales</taxon>
        <taxon>Streptomycetaceae</taxon>
        <taxon>Streptomyces</taxon>
    </lineage>
</organism>
<proteinExistence type="predicted"/>
<feature type="region of interest" description="Disordered" evidence="1">
    <location>
        <begin position="1"/>
        <end position="28"/>
    </location>
</feature>
<dbReference type="InterPro" id="IPR005509">
    <property type="entry name" value="AfsA_hotdog_dom"/>
</dbReference>
<evidence type="ECO:0000313" key="4">
    <source>
        <dbReference type="Proteomes" id="UP000635996"/>
    </source>
</evidence>
<evidence type="ECO:0000259" key="2">
    <source>
        <dbReference type="Pfam" id="PF03756"/>
    </source>
</evidence>
<name>A0ABX0YVJ8_STRTL</name>
<dbReference type="Pfam" id="PF03756">
    <property type="entry name" value="AfsA"/>
    <property type="match status" value="1"/>
</dbReference>
<feature type="compositionally biased region" description="Pro residues" evidence="1">
    <location>
        <begin position="1"/>
        <end position="12"/>
    </location>
</feature>
<feature type="domain" description="A-factor biosynthesis hotdog" evidence="2">
    <location>
        <begin position="65"/>
        <end position="178"/>
    </location>
</feature>
<evidence type="ECO:0000256" key="1">
    <source>
        <dbReference type="SAM" id="MobiDB-lite"/>
    </source>
</evidence>
<keyword evidence="4" id="KW-1185">Reference proteome</keyword>
<dbReference type="EMBL" id="JAATEL010000012">
    <property type="protein sequence ID" value="NJP15246.1"/>
    <property type="molecule type" value="Genomic_DNA"/>
</dbReference>
<accession>A0ABX0YVJ8</accession>
<comment type="caution">
    <text evidence="3">The sequence shown here is derived from an EMBL/GenBank/DDBJ whole genome shotgun (WGS) entry which is preliminary data.</text>
</comment>
<gene>
    <name evidence="3" type="ORF">HCJ95_13335</name>
</gene>
<evidence type="ECO:0000313" key="3">
    <source>
        <dbReference type="EMBL" id="NJP15246.1"/>
    </source>
</evidence>
<reference evidence="3 4" key="1">
    <citation type="submission" date="2020-03" db="EMBL/GenBank/DDBJ databases">
        <title>WGS of actinomycetes isolated from Thailand.</title>
        <authorList>
            <person name="Thawai C."/>
        </authorList>
    </citation>
    <scope>NUCLEOTIDE SEQUENCE [LARGE SCALE GENOMIC DNA]</scope>
    <source>
        <strain evidence="3 4">NBRC 13905</strain>
    </source>
</reference>
<sequence>MTSSPPCLPAPTPTSSVIHRDEQRTGTSAATFTCVSPAVYRRLHAARTGDGAPLPLTVPTAPHDVGRVSPTDVVLSPTPEPGRWQLRADTCHPVLFDHSVDHVPGMVLPEAARQAAAALLGHPCLPISLAGEFTHNVELDAPCMIEARTLPRDTDTGDHVLVTGRQEDRTAFTATLTAVPATL</sequence>
<protein>
    <recommendedName>
        <fullName evidence="2">A-factor biosynthesis hotdog domain-containing protein</fullName>
    </recommendedName>
</protein>